<feature type="transmembrane region" description="Helical" evidence="1">
    <location>
        <begin position="5"/>
        <end position="20"/>
    </location>
</feature>
<dbReference type="AlphaFoldDB" id="A0A382XH04"/>
<keyword evidence="1" id="KW-0812">Transmembrane</keyword>
<evidence type="ECO:0000256" key="1">
    <source>
        <dbReference type="SAM" id="Phobius"/>
    </source>
</evidence>
<gene>
    <name evidence="2" type="ORF">METZ01_LOCUS422565</name>
</gene>
<feature type="transmembrane region" description="Helical" evidence="1">
    <location>
        <begin position="26"/>
        <end position="45"/>
    </location>
</feature>
<dbReference type="EMBL" id="UINC01167283">
    <property type="protein sequence ID" value="SVD69711.1"/>
    <property type="molecule type" value="Genomic_DNA"/>
</dbReference>
<keyword evidence="1" id="KW-1133">Transmembrane helix</keyword>
<organism evidence="2">
    <name type="scientific">marine metagenome</name>
    <dbReference type="NCBI Taxonomy" id="408172"/>
    <lineage>
        <taxon>unclassified sequences</taxon>
        <taxon>metagenomes</taxon>
        <taxon>ecological metagenomes</taxon>
    </lineage>
</organism>
<keyword evidence="1" id="KW-0472">Membrane</keyword>
<reference evidence="2" key="1">
    <citation type="submission" date="2018-05" db="EMBL/GenBank/DDBJ databases">
        <authorList>
            <person name="Lanie J.A."/>
            <person name="Ng W.-L."/>
            <person name="Kazmierczak K.M."/>
            <person name="Andrzejewski T.M."/>
            <person name="Davidsen T.M."/>
            <person name="Wayne K.J."/>
            <person name="Tettelin H."/>
            <person name="Glass J.I."/>
            <person name="Rusch D."/>
            <person name="Podicherti R."/>
            <person name="Tsui H.-C.T."/>
            <person name="Winkler M.E."/>
        </authorList>
    </citation>
    <scope>NUCLEOTIDE SEQUENCE</scope>
</reference>
<sequence length="53" mass="6059">MVLYRILISVTVIVVLYWIWNYVTNIYAAVLVSAGLVLAVAAYILKERETDKK</sequence>
<proteinExistence type="predicted"/>
<name>A0A382XH04_9ZZZZ</name>
<protein>
    <submittedName>
        <fullName evidence="2">Uncharacterized protein</fullName>
    </submittedName>
</protein>
<accession>A0A382XH04</accession>
<evidence type="ECO:0000313" key="2">
    <source>
        <dbReference type="EMBL" id="SVD69711.1"/>
    </source>
</evidence>